<keyword evidence="2" id="KW-1185">Reference proteome</keyword>
<organism evidence="1 2">
    <name type="scientific">Mucuna pruriens</name>
    <name type="common">Velvet bean</name>
    <name type="synonym">Dolichos pruriens</name>
    <dbReference type="NCBI Taxonomy" id="157652"/>
    <lineage>
        <taxon>Eukaryota</taxon>
        <taxon>Viridiplantae</taxon>
        <taxon>Streptophyta</taxon>
        <taxon>Embryophyta</taxon>
        <taxon>Tracheophyta</taxon>
        <taxon>Spermatophyta</taxon>
        <taxon>Magnoliopsida</taxon>
        <taxon>eudicotyledons</taxon>
        <taxon>Gunneridae</taxon>
        <taxon>Pentapetalae</taxon>
        <taxon>rosids</taxon>
        <taxon>fabids</taxon>
        <taxon>Fabales</taxon>
        <taxon>Fabaceae</taxon>
        <taxon>Papilionoideae</taxon>
        <taxon>50 kb inversion clade</taxon>
        <taxon>NPAAA clade</taxon>
        <taxon>indigoferoid/millettioid clade</taxon>
        <taxon>Phaseoleae</taxon>
        <taxon>Mucuna</taxon>
    </lineage>
</organism>
<sequence length="112" mass="13181">MKMDQVLDCFDYDDYEKVRSITYNFTNRRRHADTWPNLKREMRSRFVPTSYAQDLYKKLRSHSSLQSVSALGILMAIAKDSSVAIPRIYTIVTSSVGRDYIQVDFRFSINNR</sequence>
<name>A0A371GH32_MUCPR</name>
<evidence type="ECO:0000313" key="1">
    <source>
        <dbReference type="EMBL" id="RDX89633.1"/>
    </source>
</evidence>
<accession>A0A371GH32</accession>
<feature type="non-terminal residue" evidence="1">
    <location>
        <position position="1"/>
    </location>
</feature>
<dbReference type="AlphaFoldDB" id="A0A371GH32"/>
<dbReference type="EMBL" id="QJKJ01005619">
    <property type="protein sequence ID" value="RDX89633.1"/>
    <property type="molecule type" value="Genomic_DNA"/>
</dbReference>
<protein>
    <submittedName>
        <fullName evidence="1">Uncharacterized protein</fullName>
    </submittedName>
</protein>
<proteinExistence type="predicted"/>
<comment type="caution">
    <text evidence="1">The sequence shown here is derived from an EMBL/GenBank/DDBJ whole genome shotgun (WGS) entry which is preliminary data.</text>
</comment>
<reference evidence="1" key="1">
    <citation type="submission" date="2018-05" db="EMBL/GenBank/DDBJ databases">
        <title>Draft genome of Mucuna pruriens seed.</title>
        <authorList>
            <person name="Nnadi N.E."/>
            <person name="Vos R."/>
            <person name="Hasami M.H."/>
            <person name="Devisetty U.K."/>
            <person name="Aguiy J.C."/>
        </authorList>
    </citation>
    <scope>NUCLEOTIDE SEQUENCE [LARGE SCALE GENOMIC DNA]</scope>
    <source>
        <strain evidence="1">JCA_2017</strain>
    </source>
</reference>
<dbReference type="Proteomes" id="UP000257109">
    <property type="component" value="Unassembled WGS sequence"/>
</dbReference>
<gene>
    <name evidence="1" type="ORF">CR513_28617</name>
</gene>
<evidence type="ECO:0000313" key="2">
    <source>
        <dbReference type="Proteomes" id="UP000257109"/>
    </source>
</evidence>